<dbReference type="EMBL" id="CP114413">
    <property type="protein sequence ID" value="WAZ20006.1"/>
    <property type="molecule type" value="Genomic_DNA"/>
</dbReference>
<dbReference type="Proteomes" id="UP001164439">
    <property type="component" value="Chromosome"/>
</dbReference>
<name>A0ABY7KB74_9ACTN</name>
<sequence>MPDIARRDPFKNFRFRVKFSGSTEYIAGVSKVSGLKRTTEVIKHRDGGSPGTSRKLPGRTEYEPVTLERGCTTDTVFEEWANRVWSFRNATGSLETSLKNFRQDLIIDVFDEGGQKVLSYAVHECWVSEYQALPDLDANANAVAFEHIKLEHHGWVRERTEPPQPTEFSDTASG</sequence>
<reference evidence="1" key="1">
    <citation type="submission" date="2022-12" db="EMBL/GenBank/DDBJ databases">
        <authorList>
            <person name="Ruckert C."/>
            <person name="Busche T."/>
            <person name="Kalinowski J."/>
            <person name="Wittmann C."/>
        </authorList>
    </citation>
    <scope>NUCLEOTIDE SEQUENCE</scope>
    <source>
        <strain evidence="1">DSM 40467</strain>
    </source>
</reference>
<dbReference type="RefSeq" id="WP_269657697.1">
    <property type="nucleotide sequence ID" value="NZ_CP114413.1"/>
</dbReference>
<dbReference type="InterPro" id="IPR010667">
    <property type="entry name" value="Phage_T4_Gp19"/>
</dbReference>
<dbReference type="PANTHER" id="PTHR38009">
    <property type="entry name" value="CONSERVED HYPOTHETICAL PHAGE TAIL PROTEIN"/>
    <property type="match status" value="1"/>
</dbReference>
<evidence type="ECO:0000313" key="1">
    <source>
        <dbReference type="EMBL" id="WAZ20006.1"/>
    </source>
</evidence>
<dbReference type="PANTHER" id="PTHR38009:SF1">
    <property type="entry name" value="CONSERVED HYPOTHETICAL PHAGE TAIL PROTEIN"/>
    <property type="match status" value="1"/>
</dbReference>
<organism evidence="1 2">
    <name type="scientific">Streptomyces cinnabarinus</name>
    <dbReference type="NCBI Taxonomy" id="67287"/>
    <lineage>
        <taxon>Bacteria</taxon>
        <taxon>Bacillati</taxon>
        <taxon>Actinomycetota</taxon>
        <taxon>Actinomycetes</taxon>
        <taxon>Kitasatosporales</taxon>
        <taxon>Streptomycetaceae</taxon>
        <taxon>Streptomyces</taxon>
    </lineage>
</organism>
<gene>
    <name evidence="1" type="ORF">STRCI_001096</name>
</gene>
<protein>
    <submittedName>
        <fullName evidence="1">Phage tail protein</fullName>
    </submittedName>
</protein>
<keyword evidence="2" id="KW-1185">Reference proteome</keyword>
<accession>A0ABY7KB74</accession>
<evidence type="ECO:0000313" key="2">
    <source>
        <dbReference type="Proteomes" id="UP001164439"/>
    </source>
</evidence>
<proteinExistence type="predicted"/>
<dbReference type="Pfam" id="PF06841">
    <property type="entry name" value="Phage_T4_gp19"/>
    <property type="match status" value="1"/>
</dbReference>
<dbReference type="InterPro" id="IPR011747">
    <property type="entry name" value="CHP02241"/>
</dbReference>
<dbReference type="NCBIfam" id="TIGR02241">
    <property type="entry name" value="conserved hypothetical phage tail region protein"/>
    <property type="match status" value="1"/>
</dbReference>